<evidence type="ECO:0000313" key="5">
    <source>
        <dbReference type="Proteomes" id="UP000663855"/>
    </source>
</evidence>
<dbReference type="AlphaFoldDB" id="A0A814PJ57"/>
<dbReference type="EMBL" id="CAJNOV010002537">
    <property type="protein sequence ID" value="CAF1106400.1"/>
    <property type="molecule type" value="Genomic_DNA"/>
</dbReference>
<comment type="caution">
    <text evidence="2">The sequence shown here is derived from an EMBL/GenBank/DDBJ whole genome shotgun (WGS) entry which is preliminary data.</text>
</comment>
<feature type="compositionally biased region" description="Polar residues" evidence="1">
    <location>
        <begin position="468"/>
        <end position="479"/>
    </location>
</feature>
<gene>
    <name evidence="4" type="ORF">BYL167_LOCUS4890</name>
    <name evidence="2" type="ORF">CJN711_LOCUS7410</name>
    <name evidence="3" type="ORF">MBJ925_LOCUS9623</name>
</gene>
<accession>A0A814PJ57</accession>
<feature type="compositionally biased region" description="Basic residues" evidence="1">
    <location>
        <begin position="501"/>
        <end position="513"/>
    </location>
</feature>
<feature type="compositionally biased region" description="Acidic residues" evidence="1">
    <location>
        <begin position="53"/>
        <end position="67"/>
    </location>
</feature>
<feature type="compositionally biased region" description="Low complexity" evidence="1">
    <location>
        <begin position="69"/>
        <end position="87"/>
    </location>
</feature>
<evidence type="ECO:0000313" key="4">
    <source>
        <dbReference type="EMBL" id="CAF3834263.1"/>
    </source>
</evidence>
<sequence length="513" mass="59171">MNSLDLLKPFKLSYKNQIVFLKEREKLFSSQSNPEQTSLSSSPTETSRLVIDEAPEDVTEDVTENESPDTVLESSTTTTTLSDNSVNEKPLPNPYILPNLPDPVLSAMQSKQMEKYPSRMQYTTIVNGILNYLGIDNDEKTASSWRESLISKYKRERQNYNDEKVVEMKLRYSREKSGRKIKQHPSTQMSARNHSHIVSLLDDSPHTIQQIDEKIEIIKRNFQNGSLEDENFKQLWLETLDYRLDFIKNNTTADILKEFSMYSNPIMILTDVKALSGIDLENIAKDNINSLSNKICTENKFLADTSSIRCIKTLCGLLNDSWKHYIYFYPEKLASPQPSILIDDENIKVYVDWSYVCSCTSIDQSIAVLVGLYFLLNLKLDPHRTAIRFLYVYLMVDKGQQSNVIRRFCKEYNIQLPDKPVLKINYRQGIKSSNSVLDNDKTDHDDVLTVLQEENNNEQLPDNTQLTQCESVSSNQQSPAKRKIDEMNNLEPMSNENNPPCKRRGRPTRRKRS</sequence>
<feature type="compositionally biased region" description="Polar residues" evidence="1">
    <location>
        <begin position="28"/>
        <end position="47"/>
    </location>
</feature>
<evidence type="ECO:0000313" key="3">
    <source>
        <dbReference type="EMBL" id="CAF2027438.1"/>
    </source>
</evidence>
<dbReference type="Proteomes" id="UP000663824">
    <property type="component" value="Unassembled WGS sequence"/>
</dbReference>
<protein>
    <submittedName>
        <fullName evidence="2">Uncharacterized protein</fullName>
    </submittedName>
</protein>
<feature type="region of interest" description="Disordered" evidence="1">
    <location>
        <begin position="27"/>
        <end position="95"/>
    </location>
</feature>
<proteinExistence type="predicted"/>
<name>A0A814PJ57_9BILA</name>
<dbReference type="EMBL" id="CAJOBH010001076">
    <property type="protein sequence ID" value="CAF3834263.1"/>
    <property type="molecule type" value="Genomic_DNA"/>
</dbReference>
<dbReference type="Proteomes" id="UP000681967">
    <property type="component" value="Unassembled WGS sequence"/>
</dbReference>
<evidence type="ECO:0000313" key="2">
    <source>
        <dbReference type="EMBL" id="CAF1106400.1"/>
    </source>
</evidence>
<evidence type="ECO:0000256" key="1">
    <source>
        <dbReference type="SAM" id="MobiDB-lite"/>
    </source>
</evidence>
<organism evidence="2 5">
    <name type="scientific">Rotaria magnacalcarata</name>
    <dbReference type="NCBI Taxonomy" id="392030"/>
    <lineage>
        <taxon>Eukaryota</taxon>
        <taxon>Metazoa</taxon>
        <taxon>Spiralia</taxon>
        <taxon>Gnathifera</taxon>
        <taxon>Rotifera</taxon>
        <taxon>Eurotatoria</taxon>
        <taxon>Bdelloidea</taxon>
        <taxon>Philodinida</taxon>
        <taxon>Philodinidae</taxon>
        <taxon>Rotaria</taxon>
    </lineage>
</organism>
<reference evidence="2" key="1">
    <citation type="submission" date="2021-02" db="EMBL/GenBank/DDBJ databases">
        <authorList>
            <person name="Nowell W R."/>
        </authorList>
    </citation>
    <scope>NUCLEOTIDE SEQUENCE</scope>
</reference>
<feature type="region of interest" description="Disordered" evidence="1">
    <location>
        <begin position="468"/>
        <end position="513"/>
    </location>
</feature>
<dbReference type="EMBL" id="CAJNRE010003665">
    <property type="protein sequence ID" value="CAF2027438.1"/>
    <property type="molecule type" value="Genomic_DNA"/>
</dbReference>
<dbReference type="Proteomes" id="UP000663855">
    <property type="component" value="Unassembled WGS sequence"/>
</dbReference>